<keyword evidence="4 14" id="KW-0963">Cytoplasm</keyword>
<keyword evidence="8 14" id="KW-0949">S-adenosyl-L-methionine</keyword>
<dbReference type="FunFam" id="3.20.20.70:FF:000014">
    <property type="entry name" value="Probable dual-specificity RNA methyltransferase RlmN"/>
    <property type="match status" value="1"/>
</dbReference>
<keyword evidence="12 14" id="KW-0411">Iron-sulfur</keyword>
<evidence type="ECO:0000256" key="12">
    <source>
        <dbReference type="ARBA" id="ARBA00023014"/>
    </source>
</evidence>
<evidence type="ECO:0000256" key="6">
    <source>
        <dbReference type="ARBA" id="ARBA00022603"/>
    </source>
</evidence>
<accession>A0AAE3P1Q4</accession>
<dbReference type="InterPro" id="IPR006638">
    <property type="entry name" value="Elp3/MiaA/NifB-like_rSAM"/>
</dbReference>
<comment type="function">
    <text evidence="14">Specifically methylates position 2 of adenine 2503 in 23S rRNA and position 2 of adenine 37 in tRNAs.</text>
</comment>
<dbReference type="InterPro" id="IPR007197">
    <property type="entry name" value="rSAM"/>
</dbReference>
<dbReference type="HAMAP" id="MF_01849">
    <property type="entry name" value="RNA_methyltr_RlmN"/>
    <property type="match status" value="1"/>
</dbReference>
<comment type="catalytic activity">
    <reaction evidence="14">
        <text>adenosine(37) in tRNA + 2 reduced [2Fe-2S]-[ferredoxin] + 2 S-adenosyl-L-methionine = 2-methyladenosine(37) in tRNA + 5'-deoxyadenosine + L-methionine + 2 oxidized [2Fe-2S]-[ferredoxin] + S-adenosyl-L-homocysteine</text>
        <dbReference type="Rhea" id="RHEA:43332"/>
        <dbReference type="Rhea" id="RHEA-COMP:10000"/>
        <dbReference type="Rhea" id="RHEA-COMP:10001"/>
        <dbReference type="Rhea" id="RHEA-COMP:10162"/>
        <dbReference type="Rhea" id="RHEA-COMP:10485"/>
        <dbReference type="ChEBI" id="CHEBI:17319"/>
        <dbReference type="ChEBI" id="CHEBI:33737"/>
        <dbReference type="ChEBI" id="CHEBI:33738"/>
        <dbReference type="ChEBI" id="CHEBI:57844"/>
        <dbReference type="ChEBI" id="CHEBI:57856"/>
        <dbReference type="ChEBI" id="CHEBI:59789"/>
        <dbReference type="ChEBI" id="CHEBI:74411"/>
        <dbReference type="ChEBI" id="CHEBI:74497"/>
        <dbReference type="EC" id="2.1.1.192"/>
    </reaction>
</comment>
<comment type="similarity">
    <text evidence="2 14">Belongs to the radical SAM superfamily. RlmN family.</text>
</comment>
<protein>
    <recommendedName>
        <fullName evidence="14">Probable dual-specificity RNA methyltransferase RlmN</fullName>
        <ecNumber evidence="14">2.1.1.192</ecNumber>
    </recommendedName>
    <alternativeName>
        <fullName evidence="14">23S rRNA (adenine(2503)-C(2))-methyltransferase</fullName>
    </alternativeName>
    <alternativeName>
        <fullName evidence="14">23S rRNA m2A2503 methyltransferase</fullName>
    </alternativeName>
    <alternativeName>
        <fullName evidence="14">Ribosomal RNA large subunit methyltransferase N</fullName>
    </alternativeName>
    <alternativeName>
        <fullName evidence="14">tRNA (adenine(37)-C(2))-methyltransferase</fullName>
    </alternativeName>
    <alternativeName>
        <fullName evidence="14">tRNA m2A37 methyltransferase</fullName>
    </alternativeName>
</protein>
<dbReference type="EC" id="2.1.1.192" evidence="14"/>
<feature type="binding site" evidence="14">
    <location>
        <position position="116"/>
    </location>
    <ligand>
        <name>[4Fe-4S] cluster</name>
        <dbReference type="ChEBI" id="CHEBI:49883"/>
        <note>4Fe-4S-S-AdoMet</note>
    </ligand>
</feature>
<keyword evidence="7 14" id="KW-0808">Transferase</keyword>
<evidence type="ECO:0000256" key="3">
    <source>
        <dbReference type="ARBA" id="ARBA00022485"/>
    </source>
</evidence>
<dbReference type="PANTHER" id="PTHR30544">
    <property type="entry name" value="23S RRNA METHYLTRANSFERASE"/>
    <property type="match status" value="1"/>
</dbReference>
<dbReference type="SFLD" id="SFLDG01062">
    <property type="entry name" value="methyltransferase_(Class_A)"/>
    <property type="match status" value="1"/>
</dbReference>
<feature type="domain" description="Radical SAM core" evidence="15">
    <location>
        <begin position="102"/>
        <end position="334"/>
    </location>
</feature>
<evidence type="ECO:0000259" key="15">
    <source>
        <dbReference type="PROSITE" id="PS51918"/>
    </source>
</evidence>
<dbReference type="GO" id="GO:0002935">
    <property type="term" value="F:tRNA (adenine(37)-C2)-methyltransferase activity"/>
    <property type="evidence" value="ECO:0007669"/>
    <property type="project" value="UniProtKB-UniRule"/>
</dbReference>
<dbReference type="GO" id="GO:0030488">
    <property type="term" value="P:tRNA methylation"/>
    <property type="evidence" value="ECO:0007669"/>
    <property type="project" value="UniProtKB-UniRule"/>
</dbReference>
<dbReference type="Proteomes" id="UP001221302">
    <property type="component" value="Unassembled WGS sequence"/>
</dbReference>
<evidence type="ECO:0000256" key="1">
    <source>
        <dbReference type="ARBA" id="ARBA00004496"/>
    </source>
</evidence>
<feature type="binding site" evidence="14">
    <location>
        <begin position="164"/>
        <end position="165"/>
    </location>
    <ligand>
        <name>S-adenosyl-L-methionine</name>
        <dbReference type="ChEBI" id="CHEBI:59789"/>
    </ligand>
</feature>
<comment type="catalytic activity">
    <reaction evidence="14">
        <text>adenosine(2503) in 23S rRNA + 2 reduced [2Fe-2S]-[ferredoxin] + 2 S-adenosyl-L-methionine = 2-methyladenosine(2503) in 23S rRNA + 5'-deoxyadenosine + L-methionine + 2 oxidized [2Fe-2S]-[ferredoxin] + S-adenosyl-L-homocysteine</text>
        <dbReference type="Rhea" id="RHEA:42916"/>
        <dbReference type="Rhea" id="RHEA-COMP:10000"/>
        <dbReference type="Rhea" id="RHEA-COMP:10001"/>
        <dbReference type="Rhea" id="RHEA-COMP:10152"/>
        <dbReference type="Rhea" id="RHEA-COMP:10282"/>
        <dbReference type="ChEBI" id="CHEBI:17319"/>
        <dbReference type="ChEBI" id="CHEBI:33737"/>
        <dbReference type="ChEBI" id="CHEBI:33738"/>
        <dbReference type="ChEBI" id="CHEBI:57844"/>
        <dbReference type="ChEBI" id="CHEBI:57856"/>
        <dbReference type="ChEBI" id="CHEBI:59789"/>
        <dbReference type="ChEBI" id="CHEBI:74411"/>
        <dbReference type="ChEBI" id="CHEBI:74497"/>
        <dbReference type="EC" id="2.1.1.192"/>
    </reaction>
</comment>
<evidence type="ECO:0000256" key="14">
    <source>
        <dbReference type="HAMAP-Rule" id="MF_01849"/>
    </source>
</evidence>
<dbReference type="RefSeq" id="WP_321536548.1">
    <property type="nucleotide sequence ID" value="NZ_JARGDL010000018.1"/>
</dbReference>
<dbReference type="GO" id="GO:0046872">
    <property type="term" value="F:metal ion binding"/>
    <property type="evidence" value="ECO:0007669"/>
    <property type="project" value="UniProtKB-KW"/>
</dbReference>
<reference evidence="16" key="1">
    <citation type="submission" date="2023-03" db="EMBL/GenBank/DDBJ databases">
        <title>Stygiobacter electus gen. nov., sp. nov., facultatively anaerobic thermotolerant bacterium of the class Ignavibacteria from a well of Yessentuki mineral water deposit.</title>
        <authorList>
            <person name="Podosokorskaya O.A."/>
            <person name="Elcheninov A.G."/>
            <person name="Petrova N.F."/>
            <person name="Zavarzina D.G."/>
            <person name="Kublanov I.V."/>
            <person name="Merkel A.Y."/>
        </authorList>
    </citation>
    <scope>NUCLEOTIDE SEQUENCE</scope>
    <source>
        <strain evidence="16">09-Me</strain>
    </source>
</reference>
<feature type="binding site" evidence="14">
    <location>
        <position position="196"/>
    </location>
    <ligand>
        <name>S-adenosyl-L-methionine</name>
        <dbReference type="ChEBI" id="CHEBI:59789"/>
    </ligand>
</feature>
<evidence type="ECO:0000256" key="8">
    <source>
        <dbReference type="ARBA" id="ARBA00022691"/>
    </source>
</evidence>
<dbReference type="InterPro" id="IPR048641">
    <property type="entry name" value="RlmN_N"/>
</dbReference>
<evidence type="ECO:0000256" key="7">
    <source>
        <dbReference type="ARBA" id="ARBA00022679"/>
    </source>
</evidence>
<evidence type="ECO:0000256" key="10">
    <source>
        <dbReference type="ARBA" id="ARBA00022723"/>
    </source>
</evidence>
<comment type="subcellular location">
    <subcellularLocation>
        <location evidence="1 14">Cytoplasm</location>
    </subcellularLocation>
</comment>
<dbReference type="SMART" id="SM00729">
    <property type="entry name" value="Elp3"/>
    <property type="match status" value="1"/>
</dbReference>
<evidence type="ECO:0000256" key="2">
    <source>
        <dbReference type="ARBA" id="ARBA00007544"/>
    </source>
</evidence>
<dbReference type="Pfam" id="PF04055">
    <property type="entry name" value="Radical_SAM"/>
    <property type="match status" value="1"/>
</dbReference>
<feature type="binding site" evidence="14">
    <location>
        <position position="120"/>
    </location>
    <ligand>
        <name>[4Fe-4S] cluster</name>
        <dbReference type="ChEBI" id="CHEBI:49883"/>
        <note>4Fe-4S-S-AdoMet</note>
    </ligand>
</feature>
<feature type="active site" description="Proton acceptor" evidence="14">
    <location>
        <position position="96"/>
    </location>
</feature>
<comment type="caution">
    <text evidence="14">Lacks conserved residue(s) required for the propagation of feature annotation.</text>
</comment>
<dbReference type="PIRSF" id="PIRSF006004">
    <property type="entry name" value="CHP00048"/>
    <property type="match status" value="1"/>
</dbReference>
<dbReference type="SFLD" id="SFLDS00029">
    <property type="entry name" value="Radical_SAM"/>
    <property type="match status" value="1"/>
</dbReference>
<dbReference type="Gene3D" id="1.10.150.530">
    <property type="match status" value="1"/>
</dbReference>
<dbReference type="PROSITE" id="PS51918">
    <property type="entry name" value="RADICAL_SAM"/>
    <property type="match status" value="1"/>
</dbReference>
<comment type="miscellaneous">
    <text evidence="14">Reaction proceeds by a ping-pong mechanism involving intermediate methylation of a conserved cysteine residue.</text>
</comment>
<dbReference type="EMBL" id="JARGDL010000018">
    <property type="protein sequence ID" value="MDF1612777.1"/>
    <property type="molecule type" value="Genomic_DNA"/>
</dbReference>
<keyword evidence="17" id="KW-1185">Reference proteome</keyword>
<dbReference type="InterPro" id="IPR040072">
    <property type="entry name" value="Methyltransferase_A"/>
</dbReference>
<evidence type="ECO:0000256" key="5">
    <source>
        <dbReference type="ARBA" id="ARBA00022552"/>
    </source>
</evidence>
<feature type="active site" description="S-methylcysteine intermediate" evidence="14">
    <location>
        <position position="345"/>
    </location>
</feature>
<dbReference type="GO" id="GO:0051539">
    <property type="term" value="F:4 iron, 4 sulfur cluster binding"/>
    <property type="evidence" value="ECO:0007669"/>
    <property type="project" value="UniProtKB-UniRule"/>
</dbReference>
<evidence type="ECO:0000313" key="16">
    <source>
        <dbReference type="EMBL" id="MDF1612777.1"/>
    </source>
</evidence>
<comment type="cofactor">
    <cofactor evidence="14">
        <name>[4Fe-4S] cluster</name>
        <dbReference type="ChEBI" id="CHEBI:49883"/>
    </cofactor>
    <text evidence="14">Binds 1 [4Fe-4S] cluster. The cluster is coordinated with 3 cysteines and an exchangeable S-adenosyl-L-methionine.</text>
</comment>
<evidence type="ECO:0000256" key="9">
    <source>
        <dbReference type="ARBA" id="ARBA00022694"/>
    </source>
</evidence>
<feature type="binding site" evidence="14">
    <location>
        <begin position="219"/>
        <end position="221"/>
    </location>
    <ligand>
        <name>S-adenosyl-L-methionine</name>
        <dbReference type="ChEBI" id="CHEBI:59789"/>
    </ligand>
</feature>
<evidence type="ECO:0000313" key="17">
    <source>
        <dbReference type="Proteomes" id="UP001221302"/>
    </source>
</evidence>
<keyword evidence="6 14" id="KW-0489">Methyltransferase</keyword>
<dbReference type="SFLD" id="SFLDF00275">
    <property type="entry name" value="adenosine_C2_methyltransferase"/>
    <property type="match status" value="1"/>
</dbReference>
<dbReference type="GO" id="GO:0000049">
    <property type="term" value="F:tRNA binding"/>
    <property type="evidence" value="ECO:0007669"/>
    <property type="project" value="UniProtKB-UniRule"/>
</dbReference>
<dbReference type="InterPro" id="IPR027492">
    <property type="entry name" value="RNA_MTrfase_RlmN"/>
</dbReference>
<feature type="binding site" evidence="14">
    <location>
        <position position="123"/>
    </location>
    <ligand>
        <name>[4Fe-4S] cluster</name>
        <dbReference type="ChEBI" id="CHEBI:49883"/>
        <note>4Fe-4S-S-AdoMet</note>
    </ligand>
</feature>
<keyword evidence="11 14" id="KW-0408">Iron</keyword>
<dbReference type="GO" id="GO:0070040">
    <property type="term" value="F:rRNA (adenine(2503)-C2-)-methyltransferase activity"/>
    <property type="evidence" value="ECO:0007669"/>
    <property type="project" value="UniProtKB-UniRule"/>
</dbReference>
<evidence type="ECO:0000256" key="13">
    <source>
        <dbReference type="ARBA" id="ARBA00023157"/>
    </source>
</evidence>
<dbReference type="SUPFAM" id="SSF102114">
    <property type="entry name" value="Radical SAM enzymes"/>
    <property type="match status" value="1"/>
</dbReference>
<keyword evidence="3 14" id="KW-0004">4Fe-4S</keyword>
<sequence length="353" mass="40336">MEKIKKETLKGLTLEELENLFVSNGYEKFRASQVFNWMYNHVVFDFDEMKNLSKETRKSLSESYKLQTLDLVDIQSSPSTNTKKYLFETYDGRKIESVLIPEKERNTLCISTQVGCPLDCKFCATGLMGYKRNLTAGEIVDQYLLTAKDVGKNKITNIVFMGMGEPLLNFENTLKSIEIFTHELTKGLSRTRITVSTAGIANKIKELTDKNYRIKLALSLHSPFEEVRSKIMPINKKYSLSENLMALKEYAVKSRTRITFEYTMLKGINDRLEDAKELARICSKLPSKINIIPFNSIKHMNPSGISAELEPTPMIEIHRFADRLRSYNITVMIRETQGDDIAAACGQLAVKYN</sequence>
<keyword evidence="5 14" id="KW-0698">rRNA processing</keyword>
<dbReference type="CDD" id="cd01335">
    <property type="entry name" value="Radical_SAM"/>
    <property type="match status" value="1"/>
</dbReference>
<keyword evidence="9 14" id="KW-0819">tRNA processing</keyword>
<dbReference type="InterPro" id="IPR058240">
    <property type="entry name" value="rSAM_sf"/>
</dbReference>
<comment type="caution">
    <text evidence="16">The sequence shown here is derived from an EMBL/GenBank/DDBJ whole genome shotgun (WGS) entry which is preliminary data.</text>
</comment>
<keyword evidence="10 14" id="KW-0479">Metal-binding</keyword>
<dbReference type="NCBIfam" id="TIGR00048">
    <property type="entry name" value="rRNA_mod_RlmN"/>
    <property type="match status" value="1"/>
</dbReference>
<dbReference type="GO" id="GO:0019843">
    <property type="term" value="F:rRNA binding"/>
    <property type="evidence" value="ECO:0007669"/>
    <property type="project" value="UniProtKB-UniRule"/>
</dbReference>
<name>A0AAE3P1Q4_9BACT</name>
<dbReference type="PANTHER" id="PTHR30544:SF5">
    <property type="entry name" value="RADICAL SAM CORE DOMAIN-CONTAINING PROTEIN"/>
    <property type="match status" value="1"/>
</dbReference>
<dbReference type="Gene3D" id="3.20.20.70">
    <property type="entry name" value="Aldolase class I"/>
    <property type="match status" value="1"/>
</dbReference>
<keyword evidence="13 14" id="KW-1015">Disulfide bond</keyword>
<dbReference type="Pfam" id="PF21016">
    <property type="entry name" value="RlmN_N"/>
    <property type="match status" value="1"/>
</dbReference>
<dbReference type="InterPro" id="IPR004383">
    <property type="entry name" value="rRNA_lsu_MTrfase_RlmN/Cfr"/>
</dbReference>
<feature type="binding site" evidence="14">
    <location>
        <position position="295"/>
    </location>
    <ligand>
        <name>S-adenosyl-L-methionine</name>
        <dbReference type="ChEBI" id="CHEBI:59789"/>
    </ligand>
</feature>
<dbReference type="GO" id="GO:0070475">
    <property type="term" value="P:rRNA base methylation"/>
    <property type="evidence" value="ECO:0007669"/>
    <property type="project" value="UniProtKB-UniRule"/>
</dbReference>
<dbReference type="InterPro" id="IPR013785">
    <property type="entry name" value="Aldolase_TIM"/>
</dbReference>
<evidence type="ECO:0000256" key="11">
    <source>
        <dbReference type="ARBA" id="ARBA00023004"/>
    </source>
</evidence>
<proteinExistence type="inferred from homology"/>
<gene>
    <name evidence="14 16" type="primary">rlmN</name>
    <name evidence="16" type="ORF">P0M35_11495</name>
</gene>
<dbReference type="GO" id="GO:0005737">
    <property type="term" value="C:cytoplasm"/>
    <property type="evidence" value="ECO:0007669"/>
    <property type="project" value="UniProtKB-SubCell"/>
</dbReference>
<dbReference type="AlphaFoldDB" id="A0AAE3P1Q4"/>
<evidence type="ECO:0000256" key="4">
    <source>
        <dbReference type="ARBA" id="ARBA00022490"/>
    </source>
</evidence>
<organism evidence="16 17">
    <name type="scientific">Stygiobacter electus</name>
    <dbReference type="NCBI Taxonomy" id="3032292"/>
    <lineage>
        <taxon>Bacteria</taxon>
        <taxon>Pseudomonadati</taxon>
        <taxon>Ignavibacteriota</taxon>
        <taxon>Ignavibacteria</taxon>
        <taxon>Ignavibacteriales</taxon>
        <taxon>Melioribacteraceae</taxon>
        <taxon>Stygiobacter</taxon>
    </lineage>
</organism>